<dbReference type="AlphaFoldDB" id="A0A673GH76"/>
<evidence type="ECO:0000256" key="13">
    <source>
        <dbReference type="ARBA" id="ARBA00023198"/>
    </source>
</evidence>
<accession>A0A673GH76</accession>
<evidence type="ECO:0000256" key="9">
    <source>
        <dbReference type="ARBA" id="ARBA00022989"/>
    </source>
</evidence>
<dbReference type="SMART" id="SM00369">
    <property type="entry name" value="LRR_TYP"/>
    <property type="match status" value="8"/>
</dbReference>
<dbReference type="PROSITE" id="PS50104">
    <property type="entry name" value="TIR"/>
    <property type="match status" value="1"/>
</dbReference>
<keyword evidence="11" id="KW-0675">Receptor</keyword>
<evidence type="ECO:0000256" key="7">
    <source>
        <dbReference type="ARBA" id="ARBA00022737"/>
    </source>
</evidence>
<evidence type="ECO:0000256" key="11">
    <source>
        <dbReference type="ARBA" id="ARBA00023170"/>
    </source>
</evidence>
<dbReference type="Pfam" id="PF01582">
    <property type="entry name" value="TIR"/>
    <property type="match status" value="1"/>
</dbReference>
<evidence type="ECO:0000256" key="14">
    <source>
        <dbReference type="SAM" id="Phobius"/>
    </source>
</evidence>
<keyword evidence="3" id="KW-0399">Innate immunity</keyword>
<name>A0A673GH76_9TELE</name>
<evidence type="ECO:0000256" key="2">
    <source>
        <dbReference type="ARBA" id="ARBA00009634"/>
    </source>
</evidence>
<evidence type="ECO:0000259" key="15">
    <source>
        <dbReference type="PROSITE" id="PS50104"/>
    </source>
</evidence>
<evidence type="ECO:0000256" key="3">
    <source>
        <dbReference type="ARBA" id="ARBA00022588"/>
    </source>
</evidence>
<keyword evidence="5 14" id="KW-0812">Transmembrane</keyword>
<protein>
    <submittedName>
        <fullName evidence="16">Toll-like receptor 19</fullName>
    </submittedName>
</protein>
<dbReference type="FunFam" id="3.40.50.10140:FF:000001">
    <property type="entry name" value="Toll-like receptor 2"/>
    <property type="match status" value="1"/>
</dbReference>
<dbReference type="InterPro" id="IPR035897">
    <property type="entry name" value="Toll_tir_struct_dom_sf"/>
</dbReference>
<dbReference type="SUPFAM" id="SSF52047">
    <property type="entry name" value="RNI-like"/>
    <property type="match status" value="1"/>
</dbReference>
<dbReference type="Gene3D" id="3.40.50.10140">
    <property type="entry name" value="Toll/interleukin-1 receptor homology (TIR) domain"/>
    <property type="match status" value="1"/>
</dbReference>
<keyword evidence="6" id="KW-0732">Signal</keyword>
<dbReference type="Proteomes" id="UP000472270">
    <property type="component" value="Unassembled WGS sequence"/>
</dbReference>
<keyword evidence="4" id="KW-0433">Leucine-rich repeat</keyword>
<keyword evidence="17" id="KW-1185">Reference proteome</keyword>
<proteinExistence type="inferred from homology"/>
<keyword evidence="7" id="KW-0677">Repeat</keyword>
<evidence type="ECO:0000256" key="8">
    <source>
        <dbReference type="ARBA" id="ARBA00022859"/>
    </source>
</evidence>
<comment type="subcellular location">
    <subcellularLocation>
        <location evidence="1">Membrane</location>
        <topology evidence="1">Single-pass type I membrane protein</topology>
    </subcellularLocation>
</comment>
<reference evidence="16" key="1">
    <citation type="submission" date="2025-08" db="UniProtKB">
        <authorList>
            <consortium name="Ensembl"/>
        </authorList>
    </citation>
    <scope>IDENTIFICATION</scope>
</reference>
<dbReference type="InterPro" id="IPR032675">
    <property type="entry name" value="LRR_dom_sf"/>
</dbReference>
<feature type="transmembrane region" description="Helical" evidence="14">
    <location>
        <begin position="12"/>
        <end position="29"/>
    </location>
</feature>
<evidence type="ECO:0000256" key="12">
    <source>
        <dbReference type="ARBA" id="ARBA00023180"/>
    </source>
</evidence>
<sequence>MGVHDSNSLCFWWRFTLVLSICNIVFTIIHKRCLTIEEHLLREMPKTPNCYHYPGRGLYADCNIIDLRTDLSEVGLDVRSLCIVGDISSIPADAFSHLPSLEVLQIDGTRLERVQSGAFSGLPNLKHLLLLFSDAICRSVTMEPLAFAGLSNLEELTLRGLKLINVSSSIFDPLVSVTRLEISRTCAQDLSDIFCYLPDGMSHLKNLSVIDSGISTIETKGCPGGSKTWPVTVLSGIQNLYLTGNSIKIIQANSLVVFQNLSSLFLEFKGKSLDSIWESGIGKVNELSLAGTVIKKYSTNFKDLCHLVTNLHLQSLSLIFTSTDRLAAEDLKECGTTLTKLFISISEVGHLDFSFWTGNIGFQALQMSYMKLTDVPFCVAVNGTVWSLTLLDLTGNSISEVGRDQFACMPLLEQLFLSYNTIKTLQLHAFRGFHRLKILKIDSNKISQLTAKDFRSLKALEVLHINNNIIETIEVGTFQDQQELRELTLGRLEYIYELHLNRIFYGFPPKIQRLSIDAHYGTTFYLGLTSQPEGTFVLELNGDRLDFADCNTTVFTAVRELNVICTHFICKNDFMAPYFPNLESFEISGGAERAPLINTKISTLHRLKLINLSFSNYTDAGSVFWSLTRLQILVLVNCHLNFLTASMFKDLTSLQLLRLYSDSPLVLIDGMFEVLPALTAFVLDKVDFQCSCENGWIPDWAESTEKVQVIYLQMQKCIWRCQKLNFLATMEKLCQTDAQYIFYVATAGSVCLLLSAAVGYRFARWVERRFGRQWHRRRRRVEGADGEIEEMRYDAFVSFCSCDEAWVLGEMAPRLEEQGNPRLRLCLHHRDFEVGKDIMDNITESIYSSQCTVCLISRRYLRSNWCSLEMRVATHRQLEEQKHRLILIFLEHISPFELSAFHRLAKLVRSHTYLDWPEDEGDRVHFWDRLRRNVAEEDTEAS</sequence>
<dbReference type="Ensembl" id="ENSSRHT00000013766.1">
    <property type="protein sequence ID" value="ENSSRHP00000013290.1"/>
    <property type="gene ID" value="ENSSRHG00000007527.1"/>
</dbReference>
<keyword evidence="9 14" id="KW-1133">Transmembrane helix</keyword>
<evidence type="ECO:0000313" key="16">
    <source>
        <dbReference type="Ensembl" id="ENSSRHP00000013290.1"/>
    </source>
</evidence>
<dbReference type="InterPro" id="IPR003591">
    <property type="entry name" value="Leu-rich_rpt_typical-subtyp"/>
</dbReference>
<dbReference type="Gene3D" id="3.80.10.10">
    <property type="entry name" value="Ribonuclease Inhibitor"/>
    <property type="match status" value="4"/>
</dbReference>
<reference evidence="16" key="2">
    <citation type="submission" date="2025-09" db="UniProtKB">
        <authorList>
            <consortium name="Ensembl"/>
        </authorList>
    </citation>
    <scope>IDENTIFICATION</scope>
</reference>
<dbReference type="GO" id="GO:0002224">
    <property type="term" value="P:toll-like receptor signaling pathway"/>
    <property type="evidence" value="ECO:0007669"/>
    <property type="project" value="TreeGrafter"/>
</dbReference>
<evidence type="ECO:0000256" key="5">
    <source>
        <dbReference type="ARBA" id="ARBA00022692"/>
    </source>
</evidence>
<keyword evidence="13" id="KW-0395">Inflammatory response</keyword>
<dbReference type="GO" id="GO:0006954">
    <property type="term" value="P:inflammatory response"/>
    <property type="evidence" value="ECO:0007669"/>
    <property type="project" value="UniProtKB-KW"/>
</dbReference>
<dbReference type="GO" id="GO:0038023">
    <property type="term" value="F:signaling receptor activity"/>
    <property type="evidence" value="ECO:0007669"/>
    <property type="project" value="TreeGrafter"/>
</dbReference>
<feature type="domain" description="TIR" evidence="15">
    <location>
        <begin position="791"/>
        <end position="934"/>
    </location>
</feature>
<dbReference type="InterPro" id="IPR001611">
    <property type="entry name" value="Leu-rich_rpt"/>
</dbReference>
<evidence type="ECO:0000256" key="4">
    <source>
        <dbReference type="ARBA" id="ARBA00022614"/>
    </source>
</evidence>
<evidence type="ECO:0000256" key="6">
    <source>
        <dbReference type="ARBA" id="ARBA00022729"/>
    </source>
</evidence>
<feature type="transmembrane region" description="Helical" evidence="14">
    <location>
        <begin position="740"/>
        <end position="763"/>
    </location>
</feature>
<evidence type="ECO:0000313" key="17">
    <source>
        <dbReference type="Proteomes" id="UP000472270"/>
    </source>
</evidence>
<dbReference type="SMART" id="SM00255">
    <property type="entry name" value="TIR"/>
    <property type="match status" value="1"/>
</dbReference>
<dbReference type="SUPFAM" id="SSF52058">
    <property type="entry name" value="L domain-like"/>
    <property type="match status" value="1"/>
</dbReference>
<evidence type="ECO:0000256" key="10">
    <source>
        <dbReference type="ARBA" id="ARBA00023136"/>
    </source>
</evidence>
<keyword evidence="12" id="KW-0325">Glycoprotein</keyword>
<dbReference type="Pfam" id="PF13855">
    <property type="entry name" value="LRR_8"/>
    <property type="match status" value="2"/>
</dbReference>
<comment type="similarity">
    <text evidence="2">Belongs to the Toll-like receptor family.</text>
</comment>
<keyword evidence="8" id="KW-0391">Immunity</keyword>
<keyword evidence="10 14" id="KW-0472">Membrane</keyword>
<dbReference type="GO" id="GO:0045087">
    <property type="term" value="P:innate immune response"/>
    <property type="evidence" value="ECO:0007669"/>
    <property type="project" value="UniProtKB-KW"/>
</dbReference>
<dbReference type="PANTHER" id="PTHR24365">
    <property type="entry name" value="TOLL-LIKE RECEPTOR"/>
    <property type="match status" value="1"/>
</dbReference>
<dbReference type="GO" id="GO:0005886">
    <property type="term" value="C:plasma membrane"/>
    <property type="evidence" value="ECO:0007669"/>
    <property type="project" value="TreeGrafter"/>
</dbReference>
<dbReference type="SUPFAM" id="SSF52200">
    <property type="entry name" value="Toll/Interleukin receptor TIR domain"/>
    <property type="match status" value="1"/>
</dbReference>
<dbReference type="PANTHER" id="PTHR24365:SF522">
    <property type="entry name" value="LOW QUALITY PROTEIN: TOLL-LIKE RECEPTOR 13-RELATED"/>
    <property type="match status" value="1"/>
</dbReference>
<evidence type="ECO:0000256" key="1">
    <source>
        <dbReference type="ARBA" id="ARBA00004479"/>
    </source>
</evidence>
<organism evidence="16 17">
    <name type="scientific">Sinocyclocheilus rhinocerous</name>
    <dbReference type="NCBI Taxonomy" id="307959"/>
    <lineage>
        <taxon>Eukaryota</taxon>
        <taxon>Metazoa</taxon>
        <taxon>Chordata</taxon>
        <taxon>Craniata</taxon>
        <taxon>Vertebrata</taxon>
        <taxon>Euteleostomi</taxon>
        <taxon>Actinopterygii</taxon>
        <taxon>Neopterygii</taxon>
        <taxon>Teleostei</taxon>
        <taxon>Ostariophysi</taxon>
        <taxon>Cypriniformes</taxon>
        <taxon>Cyprinidae</taxon>
        <taxon>Cyprininae</taxon>
        <taxon>Sinocyclocheilus</taxon>
    </lineage>
</organism>
<dbReference type="InterPro" id="IPR000157">
    <property type="entry name" value="TIR_dom"/>
</dbReference>